<organism evidence="3 4">
    <name type="scientific">Bremerella alba</name>
    <dbReference type="NCBI Taxonomy" id="980252"/>
    <lineage>
        <taxon>Bacteria</taxon>
        <taxon>Pseudomonadati</taxon>
        <taxon>Planctomycetota</taxon>
        <taxon>Planctomycetia</taxon>
        <taxon>Pirellulales</taxon>
        <taxon>Pirellulaceae</taxon>
        <taxon>Bremerella</taxon>
    </lineage>
</organism>
<feature type="transmembrane region" description="Helical" evidence="1">
    <location>
        <begin position="55"/>
        <end position="74"/>
    </location>
</feature>
<dbReference type="InterPro" id="IPR005530">
    <property type="entry name" value="SPW"/>
</dbReference>
<gene>
    <name evidence="3" type="ORF">HOV93_25750</name>
</gene>
<evidence type="ECO:0000256" key="1">
    <source>
        <dbReference type="SAM" id="Phobius"/>
    </source>
</evidence>
<evidence type="ECO:0000313" key="3">
    <source>
        <dbReference type="EMBL" id="MBA2115394.1"/>
    </source>
</evidence>
<evidence type="ECO:0000313" key="4">
    <source>
        <dbReference type="Proteomes" id="UP000551616"/>
    </source>
</evidence>
<evidence type="ECO:0000259" key="2">
    <source>
        <dbReference type="Pfam" id="PF03779"/>
    </source>
</evidence>
<keyword evidence="4" id="KW-1185">Reference proteome</keyword>
<dbReference type="EMBL" id="JABRWO010000006">
    <property type="protein sequence ID" value="MBA2115394.1"/>
    <property type="molecule type" value="Genomic_DNA"/>
</dbReference>
<proteinExistence type="predicted"/>
<dbReference type="Proteomes" id="UP000551616">
    <property type="component" value="Unassembled WGS sequence"/>
</dbReference>
<dbReference type="AlphaFoldDB" id="A0A7V8V5L7"/>
<reference evidence="3 4" key="1">
    <citation type="submission" date="2020-05" db="EMBL/GenBank/DDBJ databases">
        <title>Bremerella alba sp. nov., a novel planctomycete isolated from the surface of the macroalga Fucus spiralis.</title>
        <authorList>
            <person name="Godinho O."/>
            <person name="Botelho R."/>
            <person name="Albuquerque L."/>
            <person name="Wiegand S."/>
            <person name="Da Costa M.S."/>
            <person name="Lobo-Da-Cunha A."/>
            <person name="Jogler C."/>
            <person name="Lage O.M."/>
        </authorList>
    </citation>
    <scope>NUCLEOTIDE SEQUENCE [LARGE SCALE GENOMIC DNA]</scope>
    <source>
        <strain evidence="3 4">FF15</strain>
    </source>
</reference>
<feature type="transmembrane region" description="Helical" evidence="1">
    <location>
        <begin position="86"/>
        <end position="104"/>
    </location>
</feature>
<keyword evidence="1" id="KW-0472">Membrane</keyword>
<accession>A0A7V8V5L7</accession>
<comment type="caution">
    <text evidence="3">The sequence shown here is derived from an EMBL/GenBank/DDBJ whole genome shotgun (WGS) entry which is preliminary data.</text>
</comment>
<feature type="transmembrane region" description="Helical" evidence="1">
    <location>
        <begin position="32"/>
        <end position="50"/>
    </location>
</feature>
<dbReference type="Pfam" id="PF03779">
    <property type="entry name" value="SPW"/>
    <property type="match status" value="1"/>
</dbReference>
<protein>
    <recommendedName>
        <fullName evidence="2">SPW repeat-containing integral membrane domain-containing protein</fullName>
    </recommendedName>
</protein>
<feature type="domain" description="SPW repeat-containing integral membrane" evidence="2">
    <location>
        <begin position="2"/>
        <end position="97"/>
    </location>
</feature>
<keyword evidence="1" id="KW-1133">Transmembrane helix</keyword>
<name>A0A7V8V5L7_9BACT</name>
<sequence length="116" mass="13009">MWARVVEFMLGCWLLCSPFIFRANDRAGVDSLVDFGLGGLVILLATLAFWEPTRYAHLVTLVGSLFMILVPRFTLSPEIPPAGQNFMMVGLLLLMFAMVPNQAFTTPRAWQSSLER</sequence>
<keyword evidence="1" id="KW-0812">Transmembrane</keyword>